<reference evidence="2" key="1">
    <citation type="journal article" date="2019" name="Sci. Rep.">
        <title>Draft genome of Tanacetum cinerariifolium, the natural source of mosquito coil.</title>
        <authorList>
            <person name="Yamashiro T."/>
            <person name="Shiraishi A."/>
            <person name="Satake H."/>
            <person name="Nakayama K."/>
        </authorList>
    </citation>
    <scope>NUCLEOTIDE SEQUENCE</scope>
</reference>
<dbReference type="GO" id="GO:0004523">
    <property type="term" value="F:RNA-DNA hybrid ribonuclease activity"/>
    <property type="evidence" value="ECO:0007669"/>
    <property type="project" value="InterPro"/>
</dbReference>
<comment type="caution">
    <text evidence="2">The sequence shown here is derived from an EMBL/GenBank/DDBJ whole genome shotgun (WGS) entry which is preliminary data.</text>
</comment>
<dbReference type="InterPro" id="IPR036397">
    <property type="entry name" value="RNaseH_sf"/>
</dbReference>
<feature type="domain" description="RNase H type-1" evidence="1">
    <location>
        <begin position="25"/>
        <end position="90"/>
    </location>
</feature>
<keyword evidence="2" id="KW-0548">Nucleotidyltransferase</keyword>
<name>A0A6L2JIP7_TANCI</name>
<dbReference type="Gene3D" id="3.30.420.10">
    <property type="entry name" value="Ribonuclease H-like superfamily/Ribonuclease H"/>
    <property type="match status" value="1"/>
</dbReference>
<organism evidence="2">
    <name type="scientific">Tanacetum cinerariifolium</name>
    <name type="common">Dalmatian daisy</name>
    <name type="synonym">Chrysanthemum cinerariifolium</name>
    <dbReference type="NCBI Taxonomy" id="118510"/>
    <lineage>
        <taxon>Eukaryota</taxon>
        <taxon>Viridiplantae</taxon>
        <taxon>Streptophyta</taxon>
        <taxon>Embryophyta</taxon>
        <taxon>Tracheophyta</taxon>
        <taxon>Spermatophyta</taxon>
        <taxon>Magnoliopsida</taxon>
        <taxon>eudicotyledons</taxon>
        <taxon>Gunneridae</taxon>
        <taxon>Pentapetalae</taxon>
        <taxon>asterids</taxon>
        <taxon>campanulids</taxon>
        <taxon>Asterales</taxon>
        <taxon>Asteraceae</taxon>
        <taxon>Asteroideae</taxon>
        <taxon>Anthemideae</taxon>
        <taxon>Anthemidinae</taxon>
        <taxon>Tanacetum</taxon>
    </lineage>
</organism>
<evidence type="ECO:0000313" key="2">
    <source>
        <dbReference type="EMBL" id="GEU36921.1"/>
    </source>
</evidence>
<dbReference type="InterPro" id="IPR012337">
    <property type="entry name" value="RNaseH-like_sf"/>
</dbReference>
<gene>
    <name evidence="2" type="ORF">Tci_008899</name>
</gene>
<evidence type="ECO:0000259" key="1">
    <source>
        <dbReference type="Pfam" id="PF13456"/>
    </source>
</evidence>
<dbReference type="CDD" id="cd09279">
    <property type="entry name" value="RNase_HI_like"/>
    <property type="match status" value="1"/>
</dbReference>
<dbReference type="Pfam" id="PF13456">
    <property type="entry name" value="RVT_3"/>
    <property type="match status" value="1"/>
</dbReference>
<dbReference type="PANTHER" id="PTHR48475">
    <property type="entry name" value="RIBONUCLEASE H"/>
    <property type="match status" value="1"/>
</dbReference>
<dbReference type="InterPro" id="IPR002156">
    <property type="entry name" value="RNaseH_domain"/>
</dbReference>
<keyword evidence="2" id="KW-0695">RNA-directed DNA polymerase</keyword>
<keyword evidence="2" id="KW-0808">Transferase</keyword>
<accession>A0A6L2JIP7</accession>
<dbReference type="SUPFAM" id="SSF53098">
    <property type="entry name" value="Ribonuclease H-like"/>
    <property type="match status" value="1"/>
</dbReference>
<dbReference type="GO" id="GO:0003964">
    <property type="term" value="F:RNA-directed DNA polymerase activity"/>
    <property type="evidence" value="ECO:0007669"/>
    <property type="project" value="UniProtKB-KW"/>
</dbReference>
<sequence length="205" mass="23089">MEDEEAPPDPWILFTDGSSCIDGFGVGLIITNPKGMGFTYALRFRFDATNNEAKYEALIAGLRIAKQIGVKNLQANIDSRLVANQVNRTYVAKEPSMIKGKKSKGCTSESKVAHRTMIKSSNVETPFLMTYETEAMTPVEIGMPTWRTTEVDMIKNDEALEIKLDLLEEKREQTAIQEAKSKAMMEKYYNARVRNTSFKPGDLIY</sequence>
<dbReference type="EMBL" id="BKCJ010000866">
    <property type="protein sequence ID" value="GEU36921.1"/>
    <property type="molecule type" value="Genomic_DNA"/>
</dbReference>
<proteinExistence type="predicted"/>
<dbReference type="PANTHER" id="PTHR48475:SF2">
    <property type="entry name" value="RIBONUCLEASE H"/>
    <property type="match status" value="1"/>
</dbReference>
<protein>
    <submittedName>
        <fullName evidence="2">Reverse transcriptase domain-containing protein</fullName>
    </submittedName>
</protein>
<dbReference type="AlphaFoldDB" id="A0A6L2JIP7"/>
<dbReference type="GO" id="GO:0003676">
    <property type="term" value="F:nucleic acid binding"/>
    <property type="evidence" value="ECO:0007669"/>
    <property type="project" value="InterPro"/>
</dbReference>